<dbReference type="PANTHER" id="PTHR43649">
    <property type="entry name" value="ARABINOSE-BINDING PROTEIN-RELATED"/>
    <property type="match status" value="1"/>
</dbReference>
<comment type="caution">
    <text evidence="2">The sequence shown here is derived from an EMBL/GenBank/DDBJ whole genome shotgun (WGS) entry which is preliminary data.</text>
</comment>
<dbReference type="AlphaFoldDB" id="A0A3S0CB10"/>
<keyword evidence="3" id="KW-1185">Reference proteome</keyword>
<dbReference type="Proteomes" id="UP000276128">
    <property type="component" value="Unassembled WGS sequence"/>
</dbReference>
<name>A0A3S0CB10_9BACL</name>
<dbReference type="InterPro" id="IPR006059">
    <property type="entry name" value="SBP"/>
</dbReference>
<keyword evidence="1" id="KW-0812">Transmembrane</keyword>
<reference evidence="2 3" key="1">
    <citation type="submission" date="2018-12" db="EMBL/GenBank/DDBJ databases">
        <title>Bacillus ochoae sp. nov., Paenibacillus whitsoniae sp. nov., Paenibacillus spiritus sp. nov. Isolated from the Mars Exploration Rover during spacecraft assembly.</title>
        <authorList>
            <person name="Seuylemezian A."/>
            <person name="Vaishampayan P."/>
        </authorList>
    </citation>
    <scope>NUCLEOTIDE SEQUENCE [LARGE SCALE GENOMIC DNA]</scope>
    <source>
        <strain evidence="2 3">MER 54</strain>
    </source>
</reference>
<keyword evidence="1" id="KW-0472">Membrane</keyword>
<proteinExistence type="predicted"/>
<dbReference type="OrthoDB" id="9787283at2"/>
<dbReference type="PANTHER" id="PTHR43649:SF17">
    <property type="entry name" value="ABC TRANSPORTER SOLUTE BINDING PROTEIN-SUGAR TRANSPORT"/>
    <property type="match status" value="1"/>
</dbReference>
<evidence type="ECO:0000313" key="2">
    <source>
        <dbReference type="EMBL" id="RTE08789.1"/>
    </source>
</evidence>
<evidence type="ECO:0000313" key="3">
    <source>
        <dbReference type="Proteomes" id="UP000276128"/>
    </source>
</evidence>
<evidence type="ECO:0000256" key="1">
    <source>
        <dbReference type="SAM" id="Phobius"/>
    </source>
</evidence>
<organism evidence="2 3">
    <name type="scientific">Paenibacillus whitsoniae</name>
    <dbReference type="NCBI Taxonomy" id="2496558"/>
    <lineage>
        <taxon>Bacteria</taxon>
        <taxon>Bacillati</taxon>
        <taxon>Bacillota</taxon>
        <taxon>Bacilli</taxon>
        <taxon>Bacillales</taxon>
        <taxon>Paenibacillaceae</taxon>
        <taxon>Paenibacillus</taxon>
    </lineage>
</organism>
<sequence>MEGKKMQKRLKVGMTSGLIVAITASMILAGCSKETEKPAQSAAGTAAPAQGAKLNKAAKIRIAVPDNAGVKGFEQGASANENQFLNAIKEKTGYTNIEWNVIPAANQLDTYNLMFASGEVYDLIYTNDLTIFKRFSAQGALMPVDSLIQQYGSEVSKATTDNAWTAVTVEGKKMAIPVPPYSKYENVDLGSGFLARQDWMDKLGLKAPKNLDELYTFLKTMKEKDPSGKGTIPYVAAAGNNGNPLDGLDVITAAFGMSGITNLAVPFIVKDGKLVDAQDVYLKDMLTYLNKLYKEGLIDNEYLFNKSQQVTEKITSGKAASTYTGYWDPVTYLASLNKTDPNAKLSYLPIVEGANGLKGYSMPAPVSNFYIIPKNAKNANEAVDLLNAYLKDKELQKFVNYGKEGVHYEMVNNVLTPKKPAYDQIIYKLYYRMWNSPDIWLPNAILGGYEPAMKSYAQAGPQMTAFNINQYRPQTDAELAKGRALIDLRNEYVAKIINGALPLTAVDEYFKKADAAGRQDVLKASQDWFEKEGKAIYEKLNKK</sequence>
<accession>A0A3S0CB10</accession>
<dbReference type="SUPFAM" id="SSF53850">
    <property type="entry name" value="Periplasmic binding protein-like II"/>
    <property type="match status" value="1"/>
</dbReference>
<gene>
    <name evidence="2" type="ORF">EJQ19_14780</name>
</gene>
<dbReference type="InterPro" id="IPR050490">
    <property type="entry name" value="Bact_solute-bd_prot1"/>
</dbReference>
<keyword evidence="1" id="KW-1133">Transmembrane helix</keyword>
<dbReference type="Pfam" id="PF01547">
    <property type="entry name" value="SBP_bac_1"/>
    <property type="match status" value="1"/>
</dbReference>
<dbReference type="Gene3D" id="3.40.190.10">
    <property type="entry name" value="Periplasmic binding protein-like II"/>
    <property type="match status" value="2"/>
</dbReference>
<protein>
    <submittedName>
        <fullName evidence="2">Extracellular solute-binding protein</fullName>
    </submittedName>
</protein>
<dbReference type="PROSITE" id="PS51257">
    <property type="entry name" value="PROKAR_LIPOPROTEIN"/>
    <property type="match status" value="1"/>
</dbReference>
<dbReference type="EMBL" id="RXHU01000042">
    <property type="protein sequence ID" value="RTE08789.1"/>
    <property type="molecule type" value="Genomic_DNA"/>
</dbReference>
<feature type="transmembrane region" description="Helical" evidence="1">
    <location>
        <begin position="12"/>
        <end position="30"/>
    </location>
</feature>